<keyword evidence="6" id="KW-1185">Reference proteome</keyword>
<feature type="binding site" evidence="4">
    <location>
        <position position="177"/>
    </location>
    <ligand>
        <name>L-glutamate</name>
        <dbReference type="ChEBI" id="CHEBI:29985"/>
    </ligand>
</feature>
<comment type="pathway">
    <text evidence="4">Amino-acid degradation; L-glutamate degradation via mesaconate pathway; acetate and pyruvate from L-glutamate: step 1/4.</text>
</comment>
<dbReference type="GO" id="GO:0050097">
    <property type="term" value="F:methylaspartate mutase activity"/>
    <property type="evidence" value="ECO:0007669"/>
    <property type="project" value="UniProtKB-UniRule"/>
</dbReference>
<dbReference type="GO" id="GO:0019670">
    <property type="term" value="P:anaerobic L-glutamate catabolic process"/>
    <property type="evidence" value="ECO:0007669"/>
    <property type="project" value="InterPro"/>
</dbReference>
<dbReference type="NCBIfam" id="TIGR01503">
    <property type="entry name" value="MthylAspMut_E"/>
    <property type="match status" value="1"/>
</dbReference>
<dbReference type="GO" id="GO:0019553">
    <property type="term" value="P:L-glutamate catabolic process via L-citramalate"/>
    <property type="evidence" value="ECO:0007669"/>
    <property type="project" value="UniProtKB-UniRule"/>
</dbReference>
<accession>A0A1G5RZV9</accession>
<dbReference type="InterPro" id="IPR014714">
    <property type="entry name" value="Glu_mut_E_C_dom_sf"/>
</dbReference>
<keyword evidence="1 4" id="KW-0846">Cobalamin</keyword>
<dbReference type="InterPro" id="IPR006396">
    <property type="entry name" value="Glu_mut_E"/>
</dbReference>
<dbReference type="InterPro" id="IPR016176">
    <property type="entry name" value="Cbl-dep_enz_cat"/>
</dbReference>
<keyword evidence="2 4" id="KW-0413">Isomerase</keyword>
<feature type="binding site" evidence="4">
    <location>
        <position position="297"/>
    </location>
    <ligand>
        <name>adenosylcob(III)alamin</name>
        <dbReference type="ChEBI" id="CHEBI:18408"/>
    </ligand>
</feature>
<feature type="binding site" evidence="4">
    <location>
        <position position="181"/>
    </location>
    <ligand>
        <name>L-glutamate</name>
        <dbReference type="ChEBI" id="CHEBI:29985"/>
    </ligand>
</feature>
<dbReference type="Proteomes" id="UP000199208">
    <property type="component" value="Unassembled WGS sequence"/>
</dbReference>
<feature type="binding site" evidence="4">
    <location>
        <position position="66"/>
    </location>
    <ligand>
        <name>L-glutamate</name>
        <dbReference type="ChEBI" id="CHEBI:29985"/>
    </ligand>
</feature>
<dbReference type="AlphaFoldDB" id="A0A1G5RZV9"/>
<protein>
    <recommendedName>
        <fullName evidence="4">Glutamate mutase epsilon subunit</fullName>
        <ecNumber evidence="4">5.4.99.1</ecNumber>
    </recommendedName>
    <alternativeName>
        <fullName evidence="4">Glutamate mutase E chain</fullName>
    </alternativeName>
    <alternativeName>
        <fullName evidence="4">Glutamate mutase large subunit</fullName>
    </alternativeName>
    <alternativeName>
        <fullName evidence="4">Methylaspartate mutase</fullName>
    </alternativeName>
</protein>
<dbReference type="UniPathway" id="UPA00561">
    <property type="reaction ID" value="UER00617"/>
</dbReference>
<evidence type="ECO:0000256" key="4">
    <source>
        <dbReference type="HAMAP-Rule" id="MF_01923"/>
    </source>
</evidence>
<feature type="binding site" evidence="4">
    <location>
        <position position="180"/>
    </location>
    <ligand>
        <name>adenosylcob(III)alamin</name>
        <dbReference type="ChEBI" id="CHEBI:18408"/>
    </ligand>
</feature>
<dbReference type="PIRSF" id="PIRSF001495">
    <property type="entry name" value="Met_asp_mut_epsi"/>
    <property type="match status" value="1"/>
</dbReference>
<feature type="binding site" evidence="4">
    <location>
        <position position="171"/>
    </location>
    <ligand>
        <name>L-glutamate</name>
        <dbReference type="ChEBI" id="CHEBI:29985"/>
    </ligand>
</feature>
<comment type="similarity">
    <text evidence="4">Belongs to the methylaspartate mutase GlmE subunit family.</text>
</comment>
<dbReference type="RefSeq" id="WP_092590805.1">
    <property type="nucleotide sequence ID" value="NZ_FMWL01000008.1"/>
</dbReference>
<dbReference type="EMBL" id="FMWL01000008">
    <property type="protein sequence ID" value="SCZ79652.1"/>
    <property type="molecule type" value="Genomic_DNA"/>
</dbReference>
<dbReference type="HAMAP" id="MF_01923">
    <property type="entry name" value="Me_Asp_mutase_E"/>
    <property type="match status" value="1"/>
</dbReference>
<evidence type="ECO:0000313" key="6">
    <source>
        <dbReference type="Proteomes" id="UP000199208"/>
    </source>
</evidence>
<dbReference type="Pfam" id="PF06368">
    <property type="entry name" value="Met_asp_mut_E"/>
    <property type="match status" value="1"/>
</dbReference>
<dbReference type="CDD" id="cd00245">
    <property type="entry name" value="Glm_e"/>
    <property type="match status" value="1"/>
</dbReference>
<evidence type="ECO:0000256" key="2">
    <source>
        <dbReference type="ARBA" id="ARBA00023235"/>
    </source>
</evidence>
<feature type="binding site" evidence="4">
    <location>
        <position position="123"/>
    </location>
    <ligand>
        <name>adenosylcob(III)alamin</name>
        <dbReference type="ChEBI" id="CHEBI:18408"/>
    </ligand>
</feature>
<comment type="caution">
    <text evidence="4">Lacks conserved residue(s) required for the propagation of feature annotation.</text>
</comment>
<dbReference type="OrthoDB" id="9763360at2"/>
<comment type="catalytic activity">
    <reaction evidence="4">
        <text>(2S,3S)-3-methyl-L-aspartate = L-glutamate</text>
        <dbReference type="Rhea" id="RHEA:12857"/>
        <dbReference type="ChEBI" id="CHEBI:29985"/>
        <dbReference type="ChEBI" id="CHEBI:58724"/>
        <dbReference type="EC" id="5.4.99.1"/>
    </reaction>
</comment>
<comment type="function">
    <text evidence="4">Catalyzes the carbon skeleton rearrangement of L-glutamate to L-threo-3-methylaspartate ((2S,3S)-3-methylaspartate).</text>
</comment>
<evidence type="ECO:0000313" key="5">
    <source>
        <dbReference type="EMBL" id="SCZ79652.1"/>
    </source>
</evidence>
<keyword evidence="3 4" id="KW-0170">Cobalt</keyword>
<sequence length="500" mass="55335">MELKNKKLSMDEFLRIRQEVLKQWPTGEGIDLEANVAYLKQIPEHKSFPAKLRWAKENGITLAQPRAGVALIEEHIELLNFLDKEGGADLLPSTIDSYTRQNKYNECERGITESRREGRSLLNGFPGVNHGVHGCKKVFEAVNLPLQARHGTPDARLLSEIIHAAGWTSNEGGGISYNIPYAKKVSLEKTITDWQYCDRLVGYYEEQGISINREPFGPLTGTLVPPSMSNAVAIIEALLAAEQGVKNITVGYGQCGNIVQDVAAIRALEEQCNEYLTAFGYKNVYLTTVFHQWMGGFPQDESKAFGVISLGAIAASLAGATKVIVKTPHEAYGVPTKEANAQGIRTTKMVLNLLREQKLPLSVQQINESRMIKAETQCIIDKVLELGDGDLAVGTVRGFEAGVLDIPFAPSVYNAGKMMPARDNDGAIRYLDFGNIPFSDDIKAFNRNKLEERAEFEGREVDFKMTIDDVYAVSKGNLIGRPEVETEAAKSIKKYLYKTE</sequence>
<feature type="binding site" evidence="4">
    <location>
        <begin position="149"/>
        <end position="150"/>
    </location>
    <ligand>
        <name>L-glutamate</name>
        <dbReference type="ChEBI" id="CHEBI:29985"/>
    </ligand>
</feature>
<dbReference type="STRING" id="1120920.SAMN03080599_01867"/>
<name>A0A1G5RZV9_9FIRM</name>
<dbReference type="GO" id="GO:0031419">
    <property type="term" value="F:cobalamin binding"/>
    <property type="evidence" value="ECO:0007669"/>
    <property type="project" value="UniProtKB-KW"/>
</dbReference>
<organism evidence="5 6">
    <name type="scientific">Acidaminobacter hydrogenoformans DSM 2784</name>
    <dbReference type="NCBI Taxonomy" id="1120920"/>
    <lineage>
        <taxon>Bacteria</taxon>
        <taxon>Bacillati</taxon>
        <taxon>Bacillota</taxon>
        <taxon>Clostridia</taxon>
        <taxon>Peptostreptococcales</taxon>
        <taxon>Acidaminobacteraceae</taxon>
        <taxon>Acidaminobacter</taxon>
    </lineage>
</organism>
<evidence type="ECO:0000256" key="1">
    <source>
        <dbReference type="ARBA" id="ARBA00022628"/>
    </source>
</evidence>
<feature type="binding site" evidence="4">
    <location>
        <position position="330"/>
    </location>
    <ligand>
        <name>adenosylcob(III)alamin</name>
        <dbReference type="ChEBI" id="CHEBI:18408"/>
    </ligand>
</feature>
<comment type="subunit">
    <text evidence="4">Heterotetramer composed of 2 epsilon subunits (GlmE) and 2 sigma subunits (GlmS). GlmE exists as a homodimer and GlmS as a monomer.</text>
</comment>
<feature type="binding site" evidence="4">
    <location>
        <position position="100"/>
    </location>
    <ligand>
        <name>L-glutamate</name>
        <dbReference type="ChEBI" id="CHEBI:29985"/>
    </ligand>
</feature>
<dbReference type="Gene3D" id="3.20.20.240">
    <property type="entry name" value="Methylmalonyl-CoA mutase"/>
    <property type="match status" value="1"/>
</dbReference>
<dbReference type="SUPFAM" id="SSF51703">
    <property type="entry name" value="Cobalamin (vitamin B12)-dependent enzymes"/>
    <property type="match status" value="1"/>
</dbReference>
<comment type="cofactor">
    <cofactor evidence="4">
        <name>adenosylcob(III)alamin</name>
        <dbReference type="ChEBI" id="CHEBI:18408"/>
    </cofactor>
</comment>
<proteinExistence type="inferred from homology"/>
<gene>
    <name evidence="4" type="primary">glmE</name>
    <name evidence="5" type="ORF">SAMN03080599_01867</name>
</gene>
<feature type="binding site" evidence="4">
    <location>
        <position position="68"/>
    </location>
    <ligand>
        <name>adenosylcob(III)alamin</name>
        <dbReference type="ChEBI" id="CHEBI:18408"/>
    </ligand>
</feature>
<feature type="binding site" evidence="4">
    <location>
        <position position="326"/>
    </location>
    <ligand>
        <name>adenosylcob(III)alamin</name>
        <dbReference type="ChEBI" id="CHEBI:18408"/>
    </ligand>
</feature>
<dbReference type="EC" id="5.4.99.1" evidence="4"/>
<dbReference type="Gene3D" id="3.90.970.10">
    <property type="match status" value="1"/>
</dbReference>
<evidence type="ECO:0000256" key="3">
    <source>
        <dbReference type="ARBA" id="ARBA00023285"/>
    </source>
</evidence>
<reference evidence="5 6" key="1">
    <citation type="submission" date="2016-10" db="EMBL/GenBank/DDBJ databases">
        <authorList>
            <person name="de Groot N.N."/>
        </authorList>
    </citation>
    <scope>NUCLEOTIDE SEQUENCE [LARGE SCALE GENOMIC DNA]</scope>
    <source>
        <strain evidence="5 6">DSM 2784</strain>
    </source>
</reference>